<evidence type="ECO:0000256" key="2">
    <source>
        <dbReference type="ARBA" id="ARBA00008444"/>
    </source>
</evidence>
<evidence type="ECO:0000256" key="8">
    <source>
        <dbReference type="SAM" id="Phobius"/>
    </source>
</evidence>
<evidence type="ECO:0000256" key="7">
    <source>
        <dbReference type="ARBA" id="ARBA00041344"/>
    </source>
</evidence>
<comment type="caution">
    <text evidence="9">The sequence shown here is derived from an EMBL/GenBank/DDBJ whole genome shotgun (WGS) entry which is preliminary data.</text>
</comment>
<dbReference type="GO" id="GO:0032981">
    <property type="term" value="P:mitochondrial respiratory chain complex I assembly"/>
    <property type="evidence" value="ECO:0007669"/>
    <property type="project" value="InterPro"/>
</dbReference>
<evidence type="ECO:0000313" key="10">
    <source>
        <dbReference type="Proteomes" id="UP001374579"/>
    </source>
</evidence>
<evidence type="ECO:0000256" key="6">
    <source>
        <dbReference type="ARBA" id="ARBA00040778"/>
    </source>
</evidence>
<feature type="transmembrane region" description="Helical" evidence="8">
    <location>
        <begin position="200"/>
        <end position="221"/>
    </location>
</feature>
<proteinExistence type="inferred from homology"/>
<dbReference type="PANTHER" id="PTHR13002">
    <property type="entry name" value="C3ORF1 PROTEIN-RELATED"/>
    <property type="match status" value="1"/>
</dbReference>
<comment type="similarity">
    <text evidence="2">Belongs to the Tim17/Tim22/Tim23 family.</text>
</comment>
<comment type="subcellular location">
    <subcellularLocation>
        <location evidence="1">Membrane</location>
        <topology evidence="1">Multi-pass membrane protein</topology>
    </subcellularLocation>
</comment>
<dbReference type="EMBL" id="JBAMIC010000010">
    <property type="protein sequence ID" value="KAK7102699.1"/>
    <property type="molecule type" value="Genomic_DNA"/>
</dbReference>
<dbReference type="GO" id="GO:0016020">
    <property type="term" value="C:membrane"/>
    <property type="evidence" value="ECO:0007669"/>
    <property type="project" value="UniProtKB-SubCell"/>
</dbReference>
<dbReference type="PANTHER" id="PTHR13002:SF1">
    <property type="entry name" value="COMPLEX I ASSEMBLY FACTOR TIMMDC1, MITOCHONDRIAL"/>
    <property type="match status" value="1"/>
</dbReference>
<organism evidence="9 10">
    <name type="scientific">Littorina saxatilis</name>
    <dbReference type="NCBI Taxonomy" id="31220"/>
    <lineage>
        <taxon>Eukaryota</taxon>
        <taxon>Metazoa</taxon>
        <taxon>Spiralia</taxon>
        <taxon>Lophotrochozoa</taxon>
        <taxon>Mollusca</taxon>
        <taxon>Gastropoda</taxon>
        <taxon>Caenogastropoda</taxon>
        <taxon>Littorinimorpha</taxon>
        <taxon>Littorinoidea</taxon>
        <taxon>Littorinidae</taxon>
        <taxon>Littorina</taxon>
    </lineage>
</organism>
<name>A0AAN9BDI9_9CAEN</name>
<protein>
    <recommendedName>
        <fullName evidence="6">Complex I assembly factor TIMMDC1, mitochondrial</fullName>
    </recommendedName>
    <alternativeName>
        <fullName evidence="7">Translocase of inner mitochondrial membrane domain-containing protein 1</fullName>
    </alternativeName>
</protein>
<keyword evidence="5 8" id="KW-0472">Membrane</keyword>
<keyword evidence="4 8" id="KW-1133">Transmembrane helix</keyword>
<feature type="transmembrane region" description="Helical" evidence="8">
    <location>
        <begin position="138"/>
        <end position="159"/>
    </location>
</feature>
<gene>
    <name evidence="9" type="ORF">V1264_020883</name>
</gene>
<dbReference type="GO" id="GO:0005739">
    <property type="term" value="C:mitochondrion"/>
    <property type="evidence" value="ECO:0007669"/>
    <property type="project" value="TreeGrafter"/>
</dbReference>
<reference evidence="9 10" key="1">
    <citation type="submission" date="2024-02" db="EMBL/GenBank/DDBJ databases">
        <title>Chromosome-scale genome assembly of the rough periwinkle Littorina saxatilis.</title>
        <authorList>
            <person name="De Jode A."/>
            <person name="Faria R."/>
            <person name="Formenti G."/>
            <person name="Sims Y."/>
            <person name="Smith T.P."/>
            <person name="Tracey A."/>
            <person name="Wood J.M.D."/>
            <person name="Zagrodzka Z.B."/>
            <person name="Johannesson K."/>
            <person name="Butlin R.K."/>
            <person name="Leder E.H."/>
        </authorList>
    </citation>
    <scope>NUCLEOTIDE SEQUENCE [LARGE SCALE GENOMIC DNA]</scope>
    <source>
        <strain evidence="9">Snail1</strain>
        <tissue evidence="9">Muscle</tissue>
    </source>
</reference>
<evidence type="ECO:0000256" key="1">
    <source>
        <dbReference type="ARBA" id="ARBA00004141"/>
    </source>
</evidence>
<dbReference type="Proteomes" id="UP001374579">
    <property type="component" value="Unassembled WGS sequence"/>
</dbReference>
<accession>A0AAN9BDI9</accession>
<sequence>MLGNSKMDVDQLNRCVKHYHFLSPRLQTSGFSNYTQRTGCNFAQPHTSQTHSPPDITTKWYSPFSRLFASRRASCEETSATEMIEQAQESLKQKGVGNTSIVSELEIQNYLAQETGKDRLFKMFTRDHIGKSSSEFAFTYQVTLQAAGLTFLMMSFLAGRQAKQEFIDRNRATVFKTRFQAFRRLNDQIFLFSMKEGMKWAMRVSLFSLSFMGISQSIAVYRNKSSPWEYAIASGTTIGALKANMGLRGFVVATGFGLVIGTFMGVVVLGAMKALNETQEQRHYWEIQKELEKEKYYESRGKLEAVTGL</sequence>
<dbReference type="InterPro" id="IPR055299">
    <property type="entry name" value="TIMMDC1"/>
</dbReference>
<evidence type="ECO:0000256" key="4">
    <source>
        <dbReference type="ARBA" id="ARBA00022989"/>
    </source>
</evidence>
<keyword evidence="3 8" id="KW-0812">Transmembrane</keyword>
<evidence type="ECO:0000256" key="3">
    <source>
        <dbReference type="ARBA" id="ARBA00022692"/>
    </source>
</evidence>
<keyword evidence="10" id="KW-1185">Reference proteome</keyword>
<feature type="transmembrane region" description="Helical" evidence="8">
    <location>
        <begin position="250"/>
        <end position="272"/>
    </location>
</feature>
<evidence type="ECO:0000256" key="5">
    <source>
        <dbReference type="ARBA" id="ARBA00023136"/>
    </source>
</evidence>
<evidence type="ECO:0000313" key="9">
    <source>
        <dbReference type="EMBL" id="KAK7102699.1"/>
    </source>
</evidence>
<dbReference type="AlphaFoldDB" id="A0AAN9BDI9"/>